<accession>A0A450UJ76</accession>
<dbReference type="InterPro" id="IPR050469">
    <property type="entry name" value="Diguanylate_Cyclase"/>
</dbReference>
<dbReference type="Pfam" id="PF00498">
    <property type="entry name" value="FHA"/>
    <property type="match status" value="1"/>
</dbReference>
<dbReference type="GO" id="GO:1902201">
    <property type="term" value="P:negative regulation of bacterial-type flagellum-dependent cell motility"/>
    <property type="evidence" value="ECO:0007669"/>
    <property type="project" value="TreeGrafter"/>
</dbReference>
<dbReference type="CDD" id="cd01949">
    <property type="entry name" value="GGDEF"/>
    <property type="match status" value="1"/>
</dbReference>
<feature type="domain" description="GGDEF" evidence="4">
    <location>
        <begin position="173"/>
        <end position="307"/>
    </location>
</feature>
<name>A0A450UJ76_9GAMM</name>
<dbReference type="SUPFAM" id="SSF49879">
    <property type="entry name" value="SMAD/FHA domain"/>
    <property type="match status" value="1"/>
</dbReference>
<evidence type="ECO:0000259" key="4">
    <source>
        <dbReference type="PROSITE" id="PS50887"/>
    </source>
</evidence>
<dbReference type="InterPro" id="IPR000253">
    <property type="entry name" value="FHA_dom"/>
</dbReference>
<evidence type="ECO:0000313" key="5">
    <source>
        <dbReference type="EMBL" id="VFJ92595.1"/>
    </source>
</evidence>
<dbReference type="PROSITE" id="PS50006">
    <property type="entry name" value="FHA_DOMAIN"/>
    <property type="match status" value="1"/>
</dbReference>
<protein>
    <recommendedName>
        <fullName evidence="2">diguanylate cyclase</fullName>
        <ecNumber evidence="2">2.7.7.65</ecNumber>
    </recommendedName>
</protein>
<dbReference type="GO" id="GO:0005886">
    <property type="term" value="C:plasma membrane"/>
    <property type="evidence" value="ECO:0007669"/>
    <property type="project" value="TreeGrafter"/>
</dbReference>
<dbReference type="AlphaFoldDB" id="A0A450UJ76"/>
<gene>
    <name evidence="5" type="ORF">BECKLFY1418B_GA0070995_103714</name>
</gene>
<organism evidence="5">
    <name type="scientific">Candidatus Kentrum sp. LFY</name>
    <dbReference type="NCBI Taxonomy" id="2126342"/>
    <lineage>
        <taxon>Bacteria</taxon>
        <taxon>Pseudomonadati</taxon>
        <taxon>Pseudomonadota</taxon>
        <taxon>Gammaproteobacteria</taxon>
        <taxon>Candidatus Kentrum</taxon>
    </lineage>
</organism>
<comment type="cofactor">
    <cofactor evidence="1">
        <name>Mg(2+)</name>
        <dbReference type="ChEBI" id="CHEBI:18420"/>
    </cofactor>
</comment>
<dbReference type="GO" id="GO:0043709">
    <property type="term" value="P:cell adhesion involved in single-species biofilm formation"/>
    <property type="evidence" value="ECO:0007669"/>
    <property type="project" value="TreeGrafter"/>
</dbReference>
<dbReference type="InterPro" id="IPR029787">
    <property type="entry name" value="Nucleotide_cyclase"/>
</dbReference>
<reference evidence="5" key="1">
    <citation type="submission" date="2019-02" db="EMBL/GenBank/DDBJ databases">
        <authorList>
            <person name="Gruber-Vodicka R. H."/>
            <person name="Seah K. B. B."/>
        </authorList>
    </citation>
    <scope>NUCLEOTIDE SEQUENCE</scope>
    <source>
        <strain evidence="5">BECK_M7</strain>
    </source>
</reference>
<dbReference type="CDD" id="cd00060">
    <property type="entry name" value="FHA"/>
    <property type="match status" value="1"/>
</dbReference>
<dbReference type="Pfam" id="PF00990">
    <property type="entry name" value="GGDEF"/>
    <property type="match status" value="1"/>
</dbReference>
<dbReference type="Gene3D" id="3.30.70.270">
    <property type="match status" value="1"/>
</dbReference>
<dbReference type="EC" id="2.7.7.65" evidence="2"/>
<dbReference type="InterPro" id="IPR000160">
    <property type="entry name" value="GGDEF_dom"/>
</dbReference>
<dbReference type="SUPFAM" id="SSF55073">
    <property type="entry name" value="Nucleotide cyclase"/>
    <property type="match status" value="1"/>
</dbReference>
<dbReference type="InterPro" id="IPR043128">
    <property type="entry name" value="Rev_trsase/Diguanyl_cyclase"/>
</dbReference>
<dbReference type="PROSITE" id="PS50887">
    <property type="entry name" value="GGDEF"/>
    <property type="match status" value="1"/>
</dbReference>
<dbReference type="Gene3D" id="2.60.200.20">
    <property type="match status" value="1"/>
</dbReference>
<evidence type="ECO:0000259" key="3">
    <source>
        <dbReference type="PROSITE" id="PS50006"/>
    </source>
</evidence>
<dbReference type="GO" id="GO:0052621">
    <property type="term" value="F:diguanylate cyclase activity"/>
    <property type="evidence" value="ECO:0007669"/>
    <property type="project" value="UniProtKB-EC"/>
</dbReference>
<dbReference type="FunFam" id="3.30.70.270:FF:000001">
    <property type="entry name" value="Diguanylate cyclase domain protein"/>
    <property type="match status" value="1"/>
</dbReference>
<dbReference type="NCBIfam" id="TIGR00254">
    <property type="entry name" value="GGDEF"/>
    <property type="match status" value="1"/>
</dbReference>
<dbReference type="EMBL" id="CAADFF010000037">
    <property type="protein sequence ID" value="VFJ92595.1"/>
    <property type="molecule type" value="Genomic_DNA"/>
</dbReference>
<feature type="domain" description="FHA" evidence="3">
    <location>
        <begin position="54"/>
        <end position="104"/>
    </location>
</feature>
<sequence length="315" mass="34628">MNVAHCNHSGPSSRDFQGLSSRKRRILERTQAVLLTIAGSSSGKLFLLGGKPAFMIGCAEDCDIRLMDSGVSRQHAELQISKKGLAIITDLDSVGGTYVDGIAVSRCAFQDGAMLRIGAIDTLKFTYLNHLEKSFHLDQYRKTIYDDLTGVFNRRYFLVALRQELTYAHHHRQAISLILIDIDHFKRINDSRGHLAGDAVLEHMVAVIRNDLLEENIFARYGGEEFGIIVRGQGIDGAHALANRIRHSVAGTTFDGQKPFWLTISAGIASCNGECPLKDASEMLTEADKQLYRAKAAGGNRVFGEDPSIDIPTPA</sequence>
<dbReference type="SMART" id="SM00240">
    <property type="entry name" value="FHA"/>
    <property type="match status" value="1"/>
</dbReference>
<proteinExistence type="predicted"/>
<dbReference type="SMART" id="SM00267">
    <property type="entry name" value="GGDEF"/>
    <property type="match status" value="1"/>
</dbReference>
<evidence type="ECO:0000256" key="1">
    <source>
        <dbReference type="ARBA" id="ARBA00001946"/>
    </source>
</evidence>
<dbReference type="PANTHER" id="PTHR45138">
    <property type="entry name" value="REGULATORY COMPONENTS OF SENSORY TRANSDUCTION SYSTEM"/>
    <property type="match status" value="1"/>
</dbReference>
<dbReference type="InterPro" id="IPR008984">
    <property type="entry name" value="SMAD_FHA_dom_sf"/>
</dbReference>
<evidence type="ECO:0000256" key="2">
    <source>
        <dbReference type="ARBA" id="ARBA00012528"/>
    </source>
</evidence>
<dbReference type="PANTHER" id="PTHR45138:SF24">
    <property type="entry name" value="DIGUANYLATE CYCLASE DGCC-RELATED"/>
    <property type="match status" value="1"/>
</dbReference>